<keyword evidence="4" id="KW-0804">Transcription</keyword>
<reference evidence="8" key="1">
    <citation type="submission" date="2016-04" db="EMBL/GenBank/DDBJ databases">
        <authorList>
            <person name="Evans L.H."/>
            <person name="Alamgir A."/>
            <person name="Owens N."/>
            <person name="Weber N.D."/>
            <person name="Virtaneva K."/>
            <person name="Barbian K."/>
            <person name="Babar A."/>
            <person name="Rosenke K."/>
        </authorList>
    </citation>
    <scope>NUCLEOTIDE SEQUENCE</scope>
    <source>
        <strain evidence="8">86</strain>
    </source>
</reference>
<accession>A0A212JRR3</accession>
<protein>
    <submittedName>
        <fullName evidence="8">Response regulator containing a CheY-like receiver domain and an HTH DNA-binding domain</fullName>
    </submittedName>
</protein>
<dbReference type="PROSITE" id="PS50043">
    <property type="entry name" value="HTH_LUXR_2"/>
    <property type="match status" value="1"/>
</dbReference>
<organism evidence="8">
    <name type="scientific">uncultured Alphaproteobacteria bacterium</name>
    <dbReference type="NCBI Taxonomy" id="91750"/>
    <lineage>
        <taxon>Bacteria</taxon>
        <taxon>Pseudomonadati</taxon>
        <taxon>Pseudomonadota</taxon>
        <taxon>Alphaproteobacteria</taxon>
        <taxon>environmental samples</taxon>
    </lineage>
</organism>
<dbReference type="Pfam" id="PF00072">
    <property type="entry name" value="Response_reg"/>
    <property type="match status" value="1"/>
</dbReference>
<dbReference type="SUPFAM" id="SSF52172">
    <property type="entry name" value="CheY-like"/>
    <property type="match status" value="1"/>
</dbReference>
<name>A0A212JRR3_9PROT</name>
<dbReference type="InterPro" id="IPR016032">
    <property type="entry name" value="Sig_transdc_resp-reg_C-effctor"/>
</dbReference>
<dbReference type="PROSITE" id="PS50110">
    <property type="entry name" value="RESPONSE_REGULATORY"/>
    <property type="match status" value="1"/>
</dbReference>
<evidence type="ECO:0000313" key="8">
    <source>
        <dbReference type="EMBL" id="SBW02028.1"/>
    </source>
</evidence>
<gene>
    <name evidence="8" type="ORF">KL86APRO_11526</name>
</gene>
<evidence type="ECO:0000256" key="4">
    <source>
        <dbReference type="ARBA" id="ARBA00023163"/>
    </source>
</evidence>
<dbReference type="EMBL" id="FLUO01000001">
    <property type="protein sequence ID" value="SBW02028.1"/>
    <property type="molecule type" value="Genomic_DNA"/>
</dbReference>
<evidence type="ECO:0000259" key="7">
    <source>
        <dbReference type="PROSITE" id="PS50110"/>
    </source>
</evidence>
<dbReference type="InterPro" id="IPR011006">
    <property type="entry name" value="CheY-like_superfamily"/>
</dbReference>
<dbReference type="GO" id="GO:0003677">
    <property type="term" value="F:DNA binding"/>
    <property type="evidence" value="ECO:0007669"/>
    <property type="project" value="UniProtKB-KW"/>
</dbReference>
<dbReference type="AlphaFoldDB" id="A0A212JRR3"/>
<feature type="modified residue" description="4-aspartylphosphate" evidence="5">
    <location>
        <position position="55"/>
    </location>
</feature>
<dbReference type="PANTHER" id="PTHR43214">
    <property type="entry name" value="TWO-COMPONENT RESPONSE REGULATOR"/>
    <property type="match status" value="1"/>
</dbReference>
<dbReference type="SMART" id="SM00448">
    <property type="entry name" value="REC"/>
    <property type="match status" value="1"/>
</dbReference>
<feature type="domain" description="Response regulatory" evidence="7">
    <location>
        <begin position="2"/>
        <end position="120"/>
    </location>
</feature>
<proteinExistence type="predicted"/>
<sequence>MRILLVDDHAVVRKGVIDILSTMTPPPTFTEAETSRAALARIAEAPDGFDLAILDLHLPDESGFSTLDKLRALAPALPVLVLSMYDAAEYAVRALKAGALGYVSKGSVPEDLRRAIETIVRGKSFVSEHLVGEMLARLGEGRESAPAVGLSEREATVLRLLALGQRITVIGQELGLSPKTVVTYRARVLAKLGLKTNADLVRYAYKNGVLPE</sequence>
<dbReference type="Gene3D" id="3.40.50.2300">
    <property type="match status" value="1"/>
</dbReference>
<dbReference type="CDD" id="cd17535">
    <property type="entry name" value="REC_NarL-like"/>
    <property type="match status" value="1"/>
</dbReference>
<keyword evidence="2" id="KW-0805">Transcription regulation</keyword>
<dbReference type="InterPro" id="IPR036388">
    <property type="entry name" value="WH-like_DNA-bd_sf"/>
</dbReference>
<dbReference type="InterPro" id="IPR058245">
    <property type="entry name" value="NreC/VraR/RcsB-like_REC"/>
</dbReference>
<feature type="domain" description="HTH luxR-type" evidence="6">
    <location>
        <begin position="143"/>
        <end position="208"/>
    </location>
</feature>
<keyword evidence="3 8" id="KW-0238">DNA-binding</keyword>
<dbReference type="PRINTS" id="PR00038">
    <property type="entry name" value="HTHLUXR"/>
</dbReference>
<dbReference type="GO" id="GO:0006355">
    <property type="term" value="P:regulation of DNA-templated transcription"/>
    <property type="evidence" value="ECO:0007669"/>
    <property type="project" value="InterPro"/>
</dbReference>
<dbReference type="InterPro" id="IPR000792">
    <property type="entry name" value="Tscrpt_reg_LuxR_C"/>
</dbReference>
<evidence type="ECO:0000259" key="6">
    <source>
        <dbReference type="PROSITE" id="PS50043"/>
    </source>
</evidence>
<dbReference type="CDD" id="cd06170">
    <property type="entry name" value="LuxR_C_like"/>
    <property type="match status" value="1"/>
</dbReference>
<dbReference type="InterPro" id="IPR039420">
    <property type="entry name" value="WalR-like"/>
</dbReference>
<keyword evidence="1 5" id="KW-0597">Phosphoprotein</keyword>
<evidence type="ECO:0000256" key="5">
    <source>
        <dbReference type="PROSITE-ProRule" id="PRU00169"/>
    </source>
</evidence>
<dbReference type="GO" id="GO:0000160">
    <property type="term" value="P:phosphorelay signal transduction system"/>
    <property type="evidence" value="ECO:0007669"/>
    <property type="project" value="InterPro"/>
</dbReference>
<evidence type="ECO:0000256" key="1">
    <source>
        <dbReference type="ARBA" id="ARBA00022553"/>
    </source>
</evidence>
<dbReference type="InterPro" id="IPR001789">
    <property type="entry name" value="Sig_transdc_resp-reg_receiver"/>
</dbReference>
<dbReference type="Pfam" id="PF00196">
    <property type="entry name" value="GerE"/>
    <property type="match status" value="1"/>
</dbReference>
<evidence type="ECO:0000256" key="3">
    <source>
        <dbReference type="ARBA" id="ARBA00023125"/>
    </source>
</evidence>
<dbReference type="PANTHER" id="PTHR43214:SF41">
    <property type="entry name" value="NITRATE_NITRITE RESPONSE REGULATOR PROTEIN NARP"/>
    <property type="match status" value="1"/>
</dbReference>
<evidence type="ECO:0000256" key="2">
    <source>
        <dbReference type="ARBA" id="ARBA00023015"/>
    </source>
</evidence>
<dbReference type="SUPFAM" id="SSF46894">
    <property type="entry name" value="C-terminal effector domain of the bipartite response regulators"/>
    <property type="match status" value="1"/>
</dbReference>
<dbReference type="Gene3D" id="1.10.10.10">
    <property type="entry name" value="Winged helix-like DNA-binding domain superfamily/Winged helix DNA-binding domain"/>
    <property type="match status" value="1"/>
</dbReference>
<dbReference type="SMART" id="SM00421">
    <property type="entry name" value="HTH_LUXR"/>
    <property type="match status" value="1"/>
</dbReference>